<reference evidence="1 2" key="1">
    <citation type="journal article" date="2014" name="Am. J. Bot.">
        <title>Genome assembly and annotation for red clover (Trifolium pratense; Fabaceae).</title>
        <authorList>
            <person name="Istvanek J."/>
            <person name="Jaros M."/>
            <person name="Krenek A."/>
            <person name="Repkova J."/>
        </authorList>
    </citation>
    <scope>NUCLEOTIDE SEQUENCE [LARGE SCALE GENOMIC DNA]</scope>
    <source>
        <strain evidence="2">cv. Tatra</strain>
        <tissue evidence="1">Young leaves</tissue>
    </source>
</reference>
<dbReference type="GO" id="GO:0019005">
    <property type="term" value="C:SCF ubiquitin ligase complex"/>
    <property type="evidence" value="ECO:0007669"/>
    <property type="project" value="TreeGrafter"/>
</dbReference>
<reference evidence="1 2" key="2">
    <citation type="journal article" date="2017" name="Front. Plant Sci.">
        <title>Gene Classification and Mining of Molecular Markers Useful in Red Clover (Trifolium pratense) Breeding.</title>
        <authorList>
            <person name="Istvanek J."/>
            <person name="Dluhosova J."/>
            <person name="Dluhos P."/>
            <person name="Patkova L."/>
            <person name="Nedelnik J."/>
            <person name="Repkova J."/>
        </authorList>
    </citation>
    <scope>NUCLEOTIDE SEQUENCE [LARGE SCALE GENOMIC DNA]</scope>
    <source>
        <strain evidence="2">cv. Tatra</strain>
        <tissue evidence="1">Young leaves</tissue>
    </source>
</reference>
<dbReference type="InterPro" id="IPR032675">
    <property type="entry name" value="LRR_dom_sf"/>
</dbReference>
<protein>
    <submittedName>
        <fullName evidence="1">F-box/LRR-repeat protein</fullName>
    </submittedName>
</protein>
<dbReference type="InterPro" id="IPR006553">
    <property type="entry name" value="Leu-rich_rpt_Cys-con_subtyp"/>
</dbReference>
<dbReference type="EMBL" id="ASHM01067788">
    <property type="protein sequence ID" value="PNX54388.1"/>
    <property type="molecule type" value="Genomic_DNA"/>
</dbReference>
<gene>
    <name evidence="1" type="ORF">L195_g048007</name>
</gene>
<dbReference type="AlphaFoldDB" id="A0A2K3JK22"/>
<dbReference type="Gene3D" id="3.80.10.10">
    <property type="entry name" value="Ribonuclease Inhibitor"/>
    <property type="match status" value="1"/>
</dbReference>
<dbReference type="PANTHER" id="PTHR13318:SF106">
    <property type="entry name" value="F-BOX_LRR-REPEAT PROTEIN 2"/>
    <property type="match status" value="1"/>
</dbReference>
<accession>A0A2K3JK22</accession>
<dbReference type="GO" id="GO:0031146">
    <property type="term" value="P:SCF-dependent proteasomal ubiquitin-dependent protein catabolic process"/>
    <property type="evidence" value="ECO:0007669"/>
    <property type="project" value="TreeGrafter"/>
</dbReference>
<dbReference type="PANTHER" id="PTHR13318">
    <property type="entry name" value="PARTNER OF PAIRED, ISOFORM B-RELATED"/>
    <property type="match status" value="1"/>
</dbReference>
<evidence type="ECO:0000313" key="1">
    <source>
        <dbReference type="EMBL" id="PNX54388.1"/>
    </source>
</evidence>
<dbReference type="SMART" id="SM00367">
    <property type="entry name" value="LRR_CC"/>
    <property type="match status" value="3"/>
</dbReference>
<proteinExistence type="predicted"/>
<dbReference type="Proteomes" id="UP000236291">
    <property type="component" value="Unassembled WGS sequence"/>
</dbReference>
<dbReference type="STRING" id="57577.A0A2K3JK22"/>
<evidence type="ECO:0000313" key="2">
    <source>
        <dbReference type="Proteomes" id="UP000236291"/>
    </source>
</evidence>
<dbReference type="SUPFAM" id="SSF52047">
    <property type="entry name" value="RNI-like"/>
    <property type="match status" value="1"/>
</dbReference>
<organism evidence="1 2">
    <name type="scientific">Trifolium pratense</name>
    <name type="common">Red clover</name>
    <dbReference type="NCBI Taxonomy" id="57577"/>
    <lineage>
        <taxon>Eukaryota</taxon>
        <taxon>Viridiplantae</taxon>
        <taxon>Streptophyta</taxon>
        <taxon>Embryophyta</taxon>
        <taxon>Tracheophyta</taxon>
        <taxon>Spermatophyta</taxon>
        <taxon>Magnoliopsida</taxon>
        <taxon>eudicotyledons</taxon>
        <taxon>Gunneridae</taxon>
        <taxon>Pentapetalae</taxon>
        <taxon>rosids</taxon>
        <taxon>fabids</taxon>
        <taxon>Fabales</taxon>
        <taxon>Fabaceae</taxon>
        <taxon>Papilionoideae</taxon>
        <taxon>50 kb inversion clade</taxon>
        <taxon>NPAAA clade</taxon>
        <taxon>Hologalegina</taxon>
        <taxon>IRL clade</taxon>
        <taxon>Trifolieae</taxon>
        <taxon>Trifolium</taxon>
    </lineage>
</organism>
<name>A0A2K3JK22_TRIPR</name>
<comment type="caution">
    <text evidence="1">The sequence shown here is derived from an EMBL/GenBank/DDBJ whole genome shotgun (WGS) entry which is preliminary data.</text>
</comment>
<sequence length="272" mass="31269">MRIDDEDYHSLSLVSKQFLSITNRLRFSLTIKYCQTIQEALNLVRRFPNLTSLHLCGQGGDLDELLRQISTLSINLTSLKLYDLRTMPANGLLDFSQNIKTLTEVTCSKTEYLRTTHMFLIADCFPNLQLLDLNHCEDISQKGIYRVLYGCRNIRHLNLADCSGVKLHRMMKFQVLKLEVLNLSYSTVDDRTLNVITKSCTEILQLSLKFCDHVTYEGVKHVLQNCKQLREINLDGVKDNTIDSNLASMVLLRPSLRKITFGHGWCRVPQLN</sequence>